<dbReference type="SUPFAM" id="SSF51316">
    <property type="entry name" value="Mss4-like"/>
    <property type="match status" value="1"/>
</dbReference>
<dbReference type="InterPro" id="IPR011057">
    <property type="entry name" value="Mss4-like_sf"/>
</dbReference>
<dbReference type="EC" id="4.4.1.22" evidence="5"/>
<dbReference type="NCBIfam" id="NF003829">
    <property type="entry name" value="PRK05417.1"/>
    <property type="match status" value="1"/>
</dbReference>
<dbReference type="HAMAP" id="MF_00723">
    <property type="entry name" value="Formald_GSH"/>
    <property type="match status" value="1"/>
</dbReference>
<feature type="binding site" evidence="5">
    <location>
        <position position="135"/>
    </location>
    <ligand>
        <name>Zn(2+)</name>
        <dbReference type="ChEBI" id="CHEBI:29105"/>
        <label>1</label>
        <note>structural</note>
    </ligand>
</feature>
<dbReference type="PROSITE" id="PS51891">
    <property type="entry name" value="CENP_V_GFA"/>
    <property type="match status" value="1"/>
</dbReference>
<comment type="pathway">
    <text evidence="5">One-carbon metabolism; formaldehyde degradation; formate from formaldehyde (glutathione route): step 1/3.</text>
</comment>
<dbReference type="InterPro" id="IPR006913">
    <property type="entry name" value="CENP-V/GFA"/>
</dbReference>
<protein>
    <recommendedName>
        <fullName evidence="5">Putative glutathione-dependent formaldehyde-activating enzyme</fullName>
        <ecNumber evidence="5">4.4.1.22</ecNumber>
    </recommendedName>
    <alternativeName>
        <fullName evidence="5">S-(hydroxymethyl)glutathione synthase</fullName>
    </alternativeName>
</protein>
<reference evidence="7" key="1">
    <citation type="submission" date="2020-03" db="EMBL/GenBank/DDBJ databases">
        <title>Site-based positive gene gene selection in Geosmithia morbida across the United States reveals a broad range of putative effectors and factors for local host and environmental adapation.</title>
        <authorList>
            <person name="Onufrak A."/>
            <person name="Murdoch R.W."/>
            <person name="Gazis R."/>
            <person name="Huff M."/>
            <person name="Staton M."/>
            <person name="Klingeman W."/>
            <person name="Hadziabdic D."/>
        </authorList>
    </citation>
    <scope>NUCLEOTIDE SEQUENCE</scope>
    <source>
        <strain evidence="7">1262</strain>
    </source>
</reference>
<evidence type="ECO:0000259" key="6">
    <source>
        <dbReference type="PROSITE" id="PS51891"/>
    </source>
</evidence>
<feature type="binding site" evidence="5">
    <location>
        <position position="93"/>
    </location>
    <ligand>
        <name>Zn(2+)</name>
        <dbReference type="ChEBI" id="CHEBI:29105"/>
        <label>2</label>
        <note>catalytic</note>
    </ligand>
</feature>
<dbReference type="NCBIfam" id="TIGR02820">
    <property type="entry name" value="formald_GSH"/>
    <property type="match status" value="1"/>
</dbReference>
<organism evidence="7 8">
    <name type="scientific">Geosmithia morbida</name>
    <dbReference type="NCBI Taxonomy" id="1094350"/>
    <lineage>
        <taxon>Eukaryota</taxon>
        <taxon>Fungi</taxon>
        <taxon>Dikarya</taxon>
        <taxon>Ascomycota</taxon>
        <taxon>Pezizomycotina</taxon>
        <taxon>Sordariomycetes</taxon>
        <taxon>Hypocreomycetidae</taxon>
        <taxon>Hypocreales</taxon>
        <taxon>Bionectriaceae</taxon>
        <taxon>Geosmithia</taxon>
    </lineage>
</organism>
<name>A0A9P4YQK4_9HYPO</name>
<keyword evidence="4 5" id="KW-0456">Lyase</keyword>
<evidence type="ECO:0000256" key="2">
    <source>
        <dbReference type="ARBA" id="ARBA00022723"/>
    </source>
</evidence>
<dbReference type="EMBL" id="JAANYQ010000019">
    <property type="protein sequence ID" value="KAF4119992.1"/>
    <property type="molecule type" value="Genomic_DNA"/>
</dbReference>
<dbReference type="Proteomes" id="UP000749293">
    <property type="component" value="Unassembled WGS sequence"/>
</dbReference>
<proteinExistence type="inferred from homology"/>
<keyword evidence="8" id="KW-1185">Reference proteome</keyword>
<evidence type="ECO:0000313" key="8">
    <source>
        <dbReference type="Proteomes" id="UP000749293"/>
    </source>
</evidence>
<keyword evidence="3 5" id="KW-0862">Zinc</keyword>
<feature type="domain" description="CENP-V/GFA" evidence="6">
    <location>
        <begin position="60"/>
        <end position="206"/>
    </location>
</feature>
<dbReference type="GeneID" id="55969631"/>
<dbReference type="GO" id="GO:0051907">
    <property type="term" value="F:S-(hydroxymethyl)glutathione synthase activity"/>
    <property type="evidence" value="ECO:0007669"/>
    <property type="project" value="UniProtKB-UniRule"/>
</dbReference>
<feature type="binding site" evidence="5">
    <location>
        <position position="67"/>
    </location>
    <ligand>
        <name>Zn(2+)</name>
        <dbReference type="ChEBI" id="CHEBI:29105"/>
        <label>1</label>
        <note>structural</note>
    </ligand>
</feature>
<keyword evidence="2 5" id="KW-0479">Metal-binding</keyword>
<comment type="function">
    <text evidence="5">Catalyzes the condensation of formaldehyde and glutathione to S-hydroxymethylglutathione.</text>
</comment>
<dbReference type="GO" id="GO:0008270">
    <property type="term" value="F:zinc ion binding"/>
    <property type="evidence" value="ECO:0007669"/>
    <property type="project" value="UniProtKB-UniRule"/>
</dbReference>
<dbReference type="PIRSF" id="PIRSF033318">
    <property type="entry name" value="Formald_GSH"/>
    <property type="match status" value="1"/>
</dbReference>
<gene>
    <name evidence="7" type="ORF">GMORB2_3403</name>
</gene>
<dbReference type="Gene3D" id="3.90.1590.10">
    <property type="entry name" value="glutathione-dependent formaldehyde- activating enzyme (gfa)"/>
    <property type="match status" value="1"/>
</dbReference>
<evidence type="ECO:0000256" key="3">
    <source>
        <dbReference type="ARBA" id="ARBA00022833"/>
    </source>
</evidence>
<comment type="cofactor">
    <cofactor evidence="5">
        <name>Zn(2+)</name>
        <dbReference type="ChEBI" id="CHEBI:29105"/>
    </cofactor>
    <text evidence="5">Binds 2 Zn(2+) ions per subunit.</text>
</comment>
<dbReference type="OrthoDB" id="3446116at2759"/>
<comment type="caution">
    <text evidence="7">The sequence shown here is derived from an EMBL/GenBank/DDBJ whole genome shotgun (WGS) entry which is preliminary data.</text>
</comment>
<feature type="binding site" evidence="5">
    <location>
        <position position="69"/>
    </location>
    <ligand>
        <name>Zn(2+)</name>
        <dbReference type="ChEBI" id="CHEBI:29105"/>
        <label>1</label>
        <note>structural</note>
    </ligand>
</feature>
<dbReference type="Pfam" id="PF04828">
    <property type="entry name" value="GFA"/>
    <property type="match status" value="1"/>
</dbReference>
<feature type="binding site" evidence="5">
    <location>
        <position position="88"/>
    </location>
    <ligand>
        <name>Zn(2+)</name>
        <dbReference type="ChEBI" id="CHEBI:29105"/>
        <label>2</label>
        <note>catalytic</note>
    </ligand>
</feature>
<dbReference type="PANTHER" id="PTHR33337:SF40">
    <property type="entry name" value="CENP-V_GFA DOMAIN-CONTAINING PROTEIN-RELATED"/>
    <property type="match status" value="1"/>
</dbReference>
<evidence type="ECO:0000256" key="1">
    <source>
        <dbReference type="ARBA" id="ARBA00005495"/>
    </source>
</evidence>
<evidence type="ECO:0000313" key="7">
    <source>
        <dbReference type="EMBL" id="KAF4119992.1"/>
    </source>
</evidence>
<dbReference type="PANTHER" id="PTHR33337">
    <property type="entry name" value="GFA DOMAIN-CONTAINING PROTEIN"/>
    <property type="match status" value="1"/>
</dbReference>
<dbReference type="RefSeq" id="XP_035318644.1">
    <property type="nucleotide sequence ID" value="XM_035465379.1"/>
</dbReference>
<evidence type="ECO:0000256" key="4">
    <source>
        <dbReference type="ARBA" id="ARBA00023239"/>
    </source>
</evidence>
<comment type="similarity">
    <text evidence="1 5">Belongs to the Gfa family.</text>
</comment>
<dbReference type="AlphaFoldDB" id="A0A9P4YQK4"/>
<dbReference type="GO" id="GO:0046294">
    <property type="term" value="P:formaldehyde catabolic process"/>
    <property type="evidence" value="ECO:0007669"/>
    <property type="project" value="UniProtKB-UniRule"/>
</dbReference>
<accession>A0A9P4YQK4</accession>
<dbReference type="InterPro" id="IPR014185">
    <property type="entry name" value="Formald_GSH"/>
</dbReference>
<feature type="binding site" evidence="5">
    <location>
        <position position="90"/>
    </location>
    <ligand>
        <name>Zn(2+)</name>
        <dbReference type="ChEBI" id="CHEBI:29105"/>
        <label>2</label>
        <note>catalytic</note>
    </ligand>
</feature>
<comment type="catalytic activity">
    <reaction evidence="5">
        <text>S-(hydroxymethyl)glutathione = glutathione + formaldehyde</text>
        <dbReference type="Rhea" id="RHEA:22488"/>
        <dbReference type="ChEBI" id="CHEBI:16842"/>
        <dbReference type="ChEBI" id="CHEBI:57925"/>
        <dbReference type="ChEBI" id="CHEBI:58758"/>
        <dbReference type="EC" id="4.4.1.22"/>
    </reaction>
</comment>
<sequence>MIPEIKGRSKPATAVAASVVVLAAAVAVQYYSKNKKATKLSIPLHPALDSGLTRGDPKFTAGGKLRCHCRAAPVEVTLDGNVAHNHACGCSKCWKPQGAVFSIIGVIPRDQVHVTANADKLYVVDPGAAIQRNACVECGVHLFGRIEKDHPFKGLDFVHVELSDTEGWQEPQFAAFVSSIVEQGFPATKMDQVRSELRSIGLETFDALSPPLMDLIATWSARQNGILKE</sequence>
<evidence type="ECO:0000256" key="5">
    <source>
        <dbReference type="HAMAP-Rule" id="MF_03142"/>
    </source>
</evidence>
<feature type="binding site" evidence="5">
    <location>
        <position position="138"/>
    </location>
    <ligand>
        <name>Zn(2+)</name>
        <dbReference type="ChEBI" id="CHEBI:29105"/>
        <label>1</label>
        <note>structural</note>
    </ligand>
</feature>